<evidence type="ECO:0000256" key="8">
    <source>
        <dbReference type="ARBA" id="ARBA00048679"/>
    </source>
</evidence>
<dbReference type="GeneID" id="25262730"/>
<evidence type="ECO:0000256" key="7">
    <source>
        <dbReference type="ARBA" id="ARBA00047899"/>
    </source>
</evidence>
<evidence type="ECO:0000256" key="4">
    <source>
        <dbReference type="ARBA" id="ARBA00022741"/>
    </source>
</evidence>
<evidence type="ECO:0000256" key="6">
    <source>
        <dbReference type="ARBA" id="ARBA00022840"/>
    </source>
</evidence>
<name>A0A066V3A3_TILAU</name>
<evidence type="ECO:0000256" key="1">
    <source>
        <dbReference type="ARBA" id="ARBA00008874"/>
    </source>
</evidence>
<dbReference type="SUPFAM" id="SSF56112">
    <property type="entry name" value="Protein kinase-like (PK-like)"/>
    <property type="match status" value="1"/>
</dbReference>
<dbReference type="OMA" id="LPWDTHD"/>
<keyword evidence="3" id="KW-0808">Transferase</keyword>
<dbReference type="InterPro" id="IPR000719">
    <property type="entry name" value="Prot_kinase_dom"/>
</dbReference>
<comment type="caution">
    <text evidence="10">The sequence shown here is derived from an EMBL/GenBank/DDBJ whole genome shotgun (WGS) entry which is preliminary data.</text>
</comment>
<evidence type="ECO:0000256" key="5">
    <source>
        <dbReference type="ARBA" id="ARBA00022777"/>
    </source>
</evidence>
<comment type="catalytic activity">
    <reaction evidence="8">
        <text>L-seryl-[protein] + ATP = O-phospho-L-seryl-[protein] + ADP + H(+)</text>
        <dbReference type="Rhea" id="RHEA:17989"/>
        <dbReference type="Rhea" id="RHEA-COMP:9863"/>
        <dbReference type="Rhea" id="RHEA-COMP:11604"/>
        <dbReference type="ChEBI" id="CHEBI:15378"/>
        <dbReference type="ChEBI" id="CHEBI:29999"/>
        <dbReference type="ChEBI" id="CHEBI:30616"/>
        <dbReference type="ChEBI" id="CHEBI:83421"/>
        <dbReference type="ChEBI" id="CHEBI:456216"/>
        <dbReference type="EC" id="2.7.11.1"/>
    </reaction>
</comment>
<keyword evidence="6" id="KW-0067">ATP-binding</keyword>
<keyword evidence="11" id="KW-1185">Reference proteome</keyword>
<dbReference type="STRING" id="1037660.A0A066V3A3"/>
<comment type="similarity">
    <text evidence="1">Belongs to the protein kinase superfamily. STE Ser/Thr protein kinase family. STE20 subfamily.</text>
</comment>
<proteinExistence type="inferred from homology"/>
<keyword evidence="4" id="KW-0547">Nucleotide-binding</keyword>
<feature type="domain" description="Protein kinase" evidence="9">
    <location>
        <begin position="1"/>
        <end position="158"/>
    </location>
</feature>
<dbReference type="HOGENOM" id="CLU_000288_63_23_1"/>
<evidence type="ECO:0000313" key="10">
    <source>
        <dbReference type="EMBL" id="KDN35896.1"/>
    </source>
</evidence>
<dbReference type="InterPro" id="IPR011009">
    <property type="entry name" value="Kinase-like_dom_sf"/>
</dbReference>
<reference evidence="10 11" key="1">
    <citation type="submission" date="2014-05" db="EMBL/GenBank/DDBJ databases">
        <title>Draft genome sequence of a rare smut relative, Tilletiaria anomala UBC 951.</title>
        <authorList>
            <consortium name="DOE Joint Genome Institute"/>
            <person name="Toome M."/>
            <person name="Kuo A."/>
            <person name="Henrissat B."/>
            <person name="Lipzen A."/>
            <person name="Tritt A."/>
            <person name="Yoshinaga Y."/>
            <person name="Zane M."/>
            <person name="Barry K."/>
            <person name="Grigoriev I.V."/>
            <person name="Spatafora J.W."/>
            <person name="Aimea M.C."/>
        </authorList>
    </citation>
    <scope>NUCLEOTIDE SEQUENCE [LARGE SCALE GENOMIC DNA]</scope>
    <source>
        <strain evidence="10 11">UBC 951</strain>
    </source>
</reference>
<evidence type="ECO:0000259" key="9">
    <source>
        <dbReference type="PROSITE" id="PS50011"/>
    </source>
</evidence>
<dbReference type="InParanoid" id="A0A066V3A3"/>
<protein>
    <submittedName>
        <fullName evidence="10">Kinase-like protein</fullName>
    </submittedName>
</protein>
<organism evidence="10 11">
    <name type="scientific">Tilletiaria anomala (strain ATCC 24038 / CBS 436.72 / UBC 951)</name>
    <dbReference type="NCBI Taxonomy" id="1037660"/>
    <lineage>
        <taxon>Eukaryota</taxon>
        <taxon>Fungi</taxon>
        <taxon>Dikarya</taxon>
        <taxon>Basidiomycota</taxon>
        <taxon>Ustilaginomycotina</taxon>
        <taxon>Exobasidiomycetes</taxon>
        <taxon>Georgefischeriales</taxon>
        <taxon>Tilletiariaceae</taxon>
        <taxon>Tilletiaria</taxon>
    </lineage>
</organism>
<accession>A0A066V3A3</accession>
<dbReference type="PROSITE" id="PS50011">
    <property type="entry name" value="PROTEIN_KINASE_DOM"/>
    <property type="match status" value="1"/>
</dbReference>
<dbReference type="Pfam" id="PF00069">
    <property type="entry name" value="Pkinase"/>
    <property type="match status" value="1"/>
</dbReference>
<keyword evidence="2" id="KW-0723">Serine/threonine-protein kinase</keyword>
<dbReference type="GO" id="GO:0005524">
    <property type="term" value="F:ATP binding"/>
    <property type="evidence" value="ECO:0007669"/>
    <property type="project" value="UniProtKB-KW"/>
</dbReference>
<keyword evidence="5 10" id="KW-0418">Kinase</keyword>
<comment type="catalytic activity">
    <reaction evidence="7">
        <text>L-threonyl-[protein] + ATP = O-phospho-L-threonyl-[protein] + ADP + H(+)</text>
        <dbReference type="Rhea" id="RHEA:46608"/>
        <dbReference type="Rhea" id="RHEA-COMP:11060"/>
        <dbReference type="Rhea" id="RHEA-COMP:11605"/>
        <dbReference type="ChEBI" id="CHEBI:15378"/>
        <dbReference type="ChEBI" id="CHEBI:30013"/>
        <dbReference type="ChEBI" id="CHEBI:30616"/>
        <dbReference type="ChEBI" id="CHEBI:61977"/>
        <dbReference type="ChEBI" id="CHEBI:456216"/>
        <dbReference type="EC" id="2.7.11.1"/>
    </reaction>
</comment>
<dbReference type="GO" id="GO:0004674">
    <property type="term" value="F:protein serine/threonine kinase activity"/>
    <property type="evidence" value="ECO:0007669"/>
    <property type="project" value="UniProtKB-KW"/>
</dbReference>
<dbReference type="Proteomes" id="UP000027361">
    <property type="component" value="Unassembled WGS sequence"/>
</dbReference>
<dbReference type="PANTHER" id="PTHR48012">
    <property type="entry name" value="STERILE20-LIKE KINASE, ISOFORM B-RELATED"/>
    <property type="match status" value="1"/>
</dbReference>
<dbReference type="EMBL" id="JMSN01000190">
    <property type="protein sequence ID" value="KDN35896.1"/>
    <property type="molecule type" value="Genomic_DNA"/>
</dbReference>
<dbReference type="PANTHER" id="PTHR48012:SF10">
    <property type="entry name" value="FI20177P1"/>
    <property type="match status" value="1"/>
</dbReference>
<evidence type="ECO:0000256" key="3">
    <source>
        <dbReference type="ARBA" id="ARBA00022679"/>
    </source>
</evidence>
<evidence type="ECO:0000313" key="11">
    <source>
        <dbReference type="Proteomes" id="UP000027361"/>
    </source>
</evidence>
<dbReference type="AlphaFoldDB" id="A0A066V3A3"/>
<dbReference type="InterPro" id="IPR050629">
    <property type="entry name" value="STE20/SPS1-PAK"/>
</dbReference>
<evidence type="ECO:0000256" key="2">
    <source>
        <dbReference type="ARBA" id="ARBA00022527"/>
    </source>
</evidence>
<dbReference type="GO" id="GO:0005737">
    <property type="term" value="C:cytoplasm"/>
    <property type="evidence" value="ECO:0007669"/>
    <property type="project" value="TreeGrafter"/>
</dbReference>
<dbReference type="RefSeq" id="XP_013239894.1">
    <property type="nucleotide sequence ID" value="XM_013384440.1"/>
</dbReference>
<gene>
    <name evidence="10" type="ORF">K437DRAFT_230035</name>
</gene>
<sequence>MTERHISRIISDVLSGLEFLHSKKIMHRDCRSDNVMIGSDGVSKLSDFTHACQLEGKRRSVVGTPFWMAPEVIKAAAYDYKADIWSLGVVLYEMVEGDPPRIDLPPLRAITLTATVGLPPISHPERFSHELKEFLAWSTEMDPDNRPFAEILMNVSFLSLRHS</sequence>
<dbReference type="Gene3D" id="1.10.510.10">
    <property type="entry name" value="Transferase(Phosphotransferase) domain 1"/>
    <property type="match status" value="1"/>
</dbReference>
<dbReference type="OrthoDB" id="248923at2759"/>